<proteinExistence type="inferred from homology"/>
<dbReference type="InterPro" id="IPR024194">
    <property type="entry name" value="Ac/AlaTfrase_AlgI/DltB"/>
</dbReference>
<protein>
    <submittedName>
        <fullName evidence="9">Alginate O-acetyltransferase complex protein AlgI</fullName>
    </submittedName>
</protein>
<dbReference type="Proteomes" id="UP000245720">
    <property type="component" value="Unassembled WGS sequence"/>
</dbReference>
<evidence type="ECO:0000256" key="5">
    <source>
        <dbReference type="ARBA" id="ARBA00022989"/>
    </source>
</evidence>
<keyword evidence="4 8" id="KW-0812">Transmembrane</keyword>
<dbReference type="InterPro" id="IPR051085">
    <property type="entry name" value="MB_O-acyltransferase"/>
</dbReference>
<evidence type="ECO:0000313" key="9">
    <source>
        <dbReference type="EMBL" id="PWJ10786.1"/>
    </source>
</evidence>
<feature type="transmembrane region" description="Helical" evidence="8">
    <location>
        <begin position="350"/>
        <end position="375"/>
    </location>
</feature>
<evidence type="ECO:0000313" key="10">
    <source>
        <dbReference type="Proteomes" id="UP000245720"/>
    </source>
</evidence>
<keyword evidence="5 8" id="KW-1133">Transmembrane helix</keyword>
<keyword evidence="7" id="KW-0012">Acyltransferase</keyword>
<dbReference type="PIRSF" id="PIRSF016636">
    <property type="entry name" value="AlgI_DltB"/>
    <property type="match status" value="1"/>
</dbReference>
<evidence type="ECO:0000256" key="4">
    <source>
        <dbReference type="ARBA" id="ARBA00022692"/>
    </source>
</evidence>
<feature type="transmembrane region" description="Helical" evidence="8">
    <location>
        <begin position="215"/>
        <end position="233"/>
    </location>
</feature>
<evidence type="ECO:0000256" key="1">
    <source>
        <dbReference type="ARBA" id="ARBA00004651"/>
    </source>
</evidence>
<comment type="caution">
    <text evidence="9">The sequence shown here is derived from an EMBL/GenBank/DDBJ whole genome shotgun (WGS) entry which is preliminary data.</text>
</comment>
<dbReference type="AlphaFoldDB" id="A0A315XVI9"/>
<dbReference type="PANTHER" id="PTHR13285:SF18">
    <property type="entry name" value="PROTEIN-CYSTEINE N-PALMITOYLTRANSFERASE RASP"/>
    <property type="match status" value="1"/>
</dbReference>
<evidence type="ECO:0000256" key="2">
    <source>
        <dbReference type="ARBA" id="ARBA00010323"/>
    </source>
</evidence>
<dbReference type="OrthoDB" id="9805788at2"/>
<dbReference type="RefSeq" id="WP_109727536.1">
    <property type="nucleotide sequence ID" value="NZ_QGDI01000012.1"/>
</dbReference>
<dbReference type="GO" id="GO:0005886">
    <property type="term" value="C:plasma membrane"/>
    <property type="evidence" value="ECO:0007669"/>
    <property type="project" value="UniProtKB-SubCell"/>
</dbReference>
<comment type="similarity">
    <text evidence="2 7">Belongs to the membrane-bound acyltransferase family.</text>
</comment>
<dbReference type="EMBL" id="QGDI01000012">
    <property type="protein sequence ID" value="PWJ10786.1"/>
    <property type="molecule type" value="Genomic_DNA"/>
</dbReference>
<accession>A0A315XVI9</accession>
<evidence type="ECO:0000256" key="3">
    <source>
        <dbReference type="ARBA" id="ARBA00022475"/>
    </source>
</evidence>
<comment type="subcellular location">
    <subcellularLocation>
        <location evidence="1">Cell membrane</location>
        <topology evidence="1">Multi-pass membrane protein</topology>
    </subcellularLocation>
</comment>
<dbReference type="PANTHER" id="PTHR13285">
    <property type="entry name" value="ACYLTRANSFERASE"/>
    <property type="match status" value="1"/>
</dbReference>
<keyword evidence="7 9" id="KW-0808">Transferase</keyword>
<feature type="transmembrane region" description="Helical" evidence="8">
    <location>
        <begin position="320"/>
        <end position="338"/>
    </location>
</feature>
<sequence>MVYSSLLFIYGFLPVSLILYYITPKKFREMMLLFLSAAFCCMISLYFLIFIAVFAAVNYIFMHLISRSRRNEKLSAVPLAVGIIIDLVAVFAFRTEFFTWLHRMIRAPEGFYPVGISFFALGAVGTLIDVYKGRIKADRNMVRFALYIMFFPRLLMGPLLRYRVFTNILSNRSESLSEMGVGMTIFVKGLAKKVIAADNLYMLYTAARSGDVSEISAVTAWLGAVAYILCLYFELSGFADMGTGTAYLFGLKFPQSFNYPLFSIRLKYFAARWQSQVTQWLRRYITKPIYGVCSKRLLREIVFIMGWGLFGFWYTVDLGGTVWGILIGTAVIIESRLLKKKIMNFTGMIYTFFTVVILGVFLSGDSLGGSVRYLFAMVGGNGILADADGFYLVKTYIVLLLVTMYASTDLFRNLMTRTGRNKVKAAVMAVSPVLVLAVLILCTAVISYSGSSDMLLMKL</sequence>
<evidence type="ECO:0000256" key="7">
    <source>
        <dbReference type="PIRNR" id="PIRNR016636"/>
    </source>
</evidence>
<dbReference type="GO" id="GO:0016746">
    <property type="term" value="F:acyltransferase activity"/>
    <property type="evidence" value="ECO:0007669"/>
    <property type="project" value="UniProtKB-KW"/>
</dbReference>
<feature type="transmembrane region" description="Helical" evidence="8">
    <location>
        <begin position="113"/>
        <end position="132"/>
    </location>
</feature>
<feature type="transmembrane region" description="Helical" evidence="8">
    <location>
        <begin position="74"/>
        <end position="93"/>
    </location>
</feature>
<evidence type="ECO:0000256" key="8">
    <source>
        <dbReference type="SAM" id="Phobius"/>
    </source>
</evidence>
<gene>
    <name evidence="9" type="ORF">IE37_02821</name>
</gene>
<keyword evidence="3 7" id="KW-1003">Cell membrane</keyword>
<dbReference type="InterPro" id="IPR004299">
    <property type="entry name" value="MBOAT_fam"/>
</dbReference>
<organism evidence="9 10">
    <name type="scientific">Ruminococcus flavefaciens</name>
    <dbReference type="NCBI Taxonomy" id="1265"/>
    <lineage>
        <taxon>Bacteria</taxon>
        <taxon>Bacillati</taxon>
        <taxon>Bacillota</taxon>
        <taxon>Clostridia</taxon>
        <taxon>Eubacteriales</taxon>
        <taxon>Oscillospiraceae</taxon>
        <taxon>Ruminococcus</taxon>
    </lineage>
</organism>
<feature type="transmembrane region" description="Helical" evidence="8">
    <location>
        <begin position="426"/>
        <end position="449"/>
    </location>
</feature>
<evidence type="ECO:0000256" key="6">
    <source>
        <dbReference type="ARBA" id="ARBA00023136"/>
    </source>
</evidence>
<reference evidence="9 10" key="1">
    <citation type="submission" date="2018-05" db="EMBL/GenBank/DDBJ databases">
        <title>The Hungate 1000. A catalogue of reference genomes from the rumen microbiome.</title>
        <authorList>
            <person name="Kelly W."/>
        </authorList>
    </citation>
    <scope>NUCLEOTIDE SEQUENCE [LARGE SCALE GENOMIC DNA]</scope>
    <source>
        <strain evidence="9 10">SAb67</strain>
    </source>
</reference>
<dbReference type="Pfam" id="PF03062">
    <property type="entry name" value="MBOAT"/>
    <property type="match status" value="1"/>
</dbReference>
<feature type="transmembrane region" description="Helical" evidence="8">
    <location>
        <begin position="7"/>
        <end position="23"/>
    </location>
</feature>
<keyword evidence="6 7" id="KW-0472">Membrane</keyword>
<name>A0A315XVI9_RUMFL</name>
<feature type="transmembrane region" description="Helical" evidence="8">
    <location>
        <begin position="35"/>
        <end position="62"/>
    </location>
</feature>